<sequence>MFKMKPLQRALAALALVSALPLAAMAQGKEPVKVGLVSSKSGVFAQQGEEVMRAVQFAIDEANAKGGVDGRKVEVQSGDDEGTPDAGRRVAEKLARDGHNLLIGAIPSSISLAIAQNLDRWDAAYFIVASKSDKLTGDTCRARSFRTNHSDAMDIAMINEWAKSLKEKKFAVLAADYVWGRDSGESFKKAAETSGKSVPLSLYVPMGTKDFSPYIAQLKDSGVDAIWVAETGRDAIAFVKQAEEFGLIPKTKLIGHSLIQNFMINGTGKALEGTPGTTAYTPDIDSPRNKAFVTAWKAKFNRLPTDNEGQAYNGAQVMFDGVKLAKSVKPADVSKALRGAQLDTLYGNLTMRAADNQLLLPNYVGRAKVVDGVLRPVVEHTFPPSIIPAPSPLCKM</sequence>
<dbReference type="GO" id="GO:0006865">
    <property type="term" value="P:amino acid transport"/>
    <property type="evidence" value="ECO:0007669"/>
    <property type="project" value="UniProtKB-KW"/>
</dbReference>
<evidence type="ECO:0000256" key="3">
    <source>
        <dbReference type="ARBA" id="ARBA00022729"/>
    </source>
</evidence>
<name>A0AAU7LXB1_9BURK</name>
<accession>A0AAU7LXB1</accession>
<comment type="similarity">
    <text evidence="1">Belongs to the leucine-binding protein family.</text>
</comment>
<evidence type="ECO:0000256" key="5">
    <source>
        <dbReference type="SAM" id="SignalP"/>
    </source>
</evidence>
<dbReference type="InterPro" id="IPR051010">
    <property type="entry name" value="BCAA_transport"/>
</dbReference>
<protein>
    <submittedName>
        <fullName evidence="7">ABC transporter substrate-binding protein</fullName>
    </submittedName>
</protein>
<feature type="domain" description="Leucine-binding protein" evidence="6">
    <location>
        <begin position="31"/>
        <end position="368"/>
    </location>
</feature>
<evidence type="ECO:0000313" key="7">
    <source>
        <dbReference type="EMBL" id="XBP71563.1"/>
    </source>
</evidence>
<dbReference type="PANTHER" id="PTHR30483:SF6">
    <property type="entry name" value="PERIPLASMIC BINDING PROTEIN OF ABC TRANSPORTER FOR NATURAL AMINO ACIDS"/>
    <property type="match status" value="1"/>
</dbReference>
<dbReference type="RefSeq" id="WP_011802096.1">
    <property type="nucleotide sequence ID" value="NZ_CBCSCU010000042.1"/>
</dbReference>
<dbReference type="Gene3D" id="3.40.50.2300">
    <property type="match status" value="2"/>
</dbReference>
<keyword evidence="3 5" id="KW-0732">Signal</keyword>
<evidence type="ECO:0000256" key="4">
    <source>
        <dbReference type="ARBA" id="ARBA00022970"/>
    </source>
</evidence>
<dbReference type="CDD" id="cd19989">
    <property type="entry name" value="PBP1_SBP-like"/>
    <property type="match status" value="1"/>
</dbReference>
<evidence type="ECO:0000256" key="1">
    <source>
        <dbReference type="ARBA" id="ARBA00010062"/>
    </source>
</evidence>
<keyword evidence="4" id="KW-0029">Amino-acid transport</keyword>
<gene>
    <name evidence="7" type="ORF">ABLV49_07155</name>
</gene>
<dbReference type="AlphaFoldDB" id="A0AAU7LXB1"/>
<dbReference type="InterPro" id="IPR028081">
    <property type="entry name" value="Leu-bd"/>
</dbReference>
<evidence type="ECO:0000256" key="2">
    <source>
        <dbReference type="ARBA" id="ARBA00022448"/>
    </source>
</evidence>
<dbReference type="InterPro" id="IPR028082">
    <property type="entry name" value="Peripla_BP_I"/>
</dbReference>
<dbReference type="EMBL" id="CP157675">
    <property type="protein sequence ID" value="XBP71563.1"/>
    <property type="molecule type" value="Genomic_DNA"/>
</dbReference>
<feature type="signal peptide" evidence="5">
    <location>
        <begin position="1"/>
        <end position="26"/>
    </location>
</feature>
<dbReference type="PANTHER" id="PTHR30483">
    <property type="entry name" value="LEUCINE-SPECIFIC-BINDING PROTEIN"/>
    <property type="match status" value="1"/>
</dbReference>
<dbReference type="Pfam" id="PF13458">
    <property type="entry name" value="Peripla_BP_6"/>
    <property type="match status" value="1"/>
</dbReference>
<feature type="chain" id="PRO_5043862681" evidence="5">
    <location>
        <begin position="27"/>
        <end position="396"/>
    </location>
</feature>
<evidence type="ECO:0000259" key="6">
    <source>
        <dbReference type="Pfam" id="PF13458"/>
    </source>
</evidence>
<reference evidence="7" key="1">
    <citation type="submission" date="2024-05" db="EMBL/GenBank/DDBJ databases">
        <authorList>
            <person name="Bunk B."/>
            <person name="Swiderski J."/>
            <person name="Sproer C."/>
            <person name="Thiel V."/>
        </authorList>
    </citation>
    <scope>NUCLEOTIDE SEQUENCE</scope>
    <source>
        <strain evidence="7">DSM 17735</strain>
    </source>
</reference>
<proteinExistence type="inferred from homology"/>
<dbReference type="SUPFAM" id="SSF53822">
    <property type="entry name" value="Periplasmic binding protein-like I"/>
    <property type="match status" value="1"/>
</dbReference>
<organism evidence="7">
    <name type="scientific">Polaromonas hydrogenivorans</name>
    <dbReference type="NCBI Taxonomy" id="335476"/>
    <lineage>
        <taxon>Bacteria</taxon>
        <taxon>Pseudomonadati</taxon>
        <taxon>Pseudomonadota</taxon>
        <taxon>Betaproteobacteria</taxon>
        <taxon>Burkholderiales</taxon>
        <taxon>Comamonadaceae</taxon>
        <taxon>Polaromonas</taxon>
    </lineage>
</organism>
<keyword evidence="2" id="KW-0813">Transport</keyword>
<dbReference type="PRINTS" id="PR00337">
    <property type="entry name" value="LEUILEVALBP"/>
</dbReference>
<dbReference type="InterPro" id="IPR000709">
    <property type="entry name" value="Leu_Ile_Val-bd"/>
</dbReference>